<keyword evidence="7" id="KW-1185">Reference proteome</keyword>
<gene>
    <name evidence="6" type="ORF">DU428_11265</name>
</gene>
<dbReference type="Gene3D" id="3.30.565.10">
    <property type="entry name" value="Histidine kinase-like ATPase, C-terminal domain"/>
    <property type="match status" value="1"/>
</dbReference>
<dbReference type="Pfam" id="PF24391">
    <property type="entry name" value="HD-CE"/>
    <property type="match status" value="1"/>
</dbReference>
<protein>
    <recommendedName>
        <fullName evidence="5">HD-CE domain-containing protein</fullName>
    </recommendedName>
</protein>
<dbReference type="Pfam" id="PF13589">
    <property type="entry name" value="HATPase_c_3"/>
    <property type="match status" value="1"/>
</dbReference>
<dbReference type="Proteomes" id="UP000252249">
    <property type="component" value="Unassembled WGS sequence"/>
</dbReference>
<dbReference type="OrthoDB" id="9802640at2"/>
<dbReference type="SUPFAM" id="SSF55874">
    <property type="entry name" value="ATPase domain of HSP90 chaperone/DNA topoisomerase II/histidine kinase"/>
    <property type="match status" value="1"/>
</dbReference>
<keyword evidence="3" id="KW-0067">ATP-binding</keyword>
<dbReference type="GO" id="GO:0016887">
    <property type="term" value="F:ATP hydrolysis activity"/>
    <property type="evidence" value="ECO:0007669"/>
    <property type="project" value="InterPro"/>
</dbReference>
<accession>A0A368P4T3</accession>
<dbReference type="PANTHER" id="PTHR11528">
    <property type="entry name" value="HEAT SHOCK PROTEIN 90 FAMILY MEMBER"/>
    <property type="match status" value="1"/>
</dbReference>
<keyword evidence="2" id="KW-0547">Nucleotide-binding</keyword>
<dbReference type="InterPro" id="IPR001404">
    <property type="entry name" value="Hsp90_fam"/>
</dbReference>
<dbReference type="GO" id="GO:0051082">
    <property type="term" value="F:unfolded protein binding"/>
    <property type="evidence" value="ECO:0007669"/>
    <property type="project" value="InterPro"/>
</dbReference>
<dbReference type="GO" id="GO:0140662">
    <property type="term" value="F:ATP-dependent protein folding chaperone"/>
    <property type="evidence" value="ECO:0007669"/>
    <property type="project" value="InterPro"/>
</dbReference>
<evidence type="ECO:0000313" key="7">
    <source>
        <dbReference type="Proteomes" id="UP000252249"/>
    </source>
</evidence>
<evidence type="ECO:0000256" key="3">
    <source>
        <dbReference type="ARBA" id="ARBA00022840"/>
    </source>
</evidence>
<dbReference type="RefSeq" id="WP_113966389.1">
    <property type="nucleotide sequence ID" value="NZ_QNRP01000004.1"/>
</dbReference>
<dbReference type="InterPro" id="IPR036890">
    <property type="entry name" value="HATPase_C_sf"/>
</dbReference>
<reference evidence="6 7" key="1">
    <citation type="submission" date="2018-07" db="EMBL/GenBank/DDBJ databases">
        <title>Oceanihabitans testaceum sp. nov., isolated from marine sediment.</title>
        <authorList>
            <person name="Li C.-M."/>
        </authorList>
    </citation>
    <scope>NUCLEOTIDE SEQUENCE [LARGE SCALE GENOMIC DNA]</scope>
    <source>
        <strain evidence="6 7">S9-10</strain>
    </source>
</reference>
<evidence type="ECO:0000313" key="6">
    <source>
        <dbReference type="EMBL" id="RCU56915.1"/>
    </source>
</evidence>
<keyword evidence="4" id="KW-0143">Chaperone</keyword>
<proteinExistence type="inferred from homology"/>
<evidence type="ECO:0000256" key="4">
    <source>
        <dbReference type="ARBA" id="ARBA00023186"/>
    </source>
</evidence>
<feature type="domain" description="HD-CE" evidence="5">
    <location>
        <begin position="48"/>
        <end position="293"/>
    </location>
</feature>
<evidence type="ECO:0000256" key="1">
    <source>
        <dbReference type="ARBA" id="ARBA00008239"/>
    </source>
</evidence>
<dbReference type="InterPro" id="IPR056471">
    <property type="entry name" value="HD-CE"/>
</dbReference>
<dbReference type="PRINTS" id="PR00775">
    <property type="entry name" value="HEATSHOCK90"/>
</dbReference>
<comment type="caution">
    <text evidence="6">The sequence shown here is derived from an EMBL/GenBank/DDBJ whole genome shotgun (WGS) entry which is preliminary data.</text>
</comment>
<comment type="similarity">
    <text evidence="1">Belongs to the heat shock protein 90 family.</text>
</comment>
<dbReference type="GO" id="GO:0005524">
    <property type="term" value="F:ATP binding"/>
    <property type="evidence" value="ECO:0007669"/>
    <property type="project" value="UniProtKB-KW"/>
</dbReference>
<name>A0A368P4T3_9FLAO</name>
<dbReference type="InterPro" id="IPR020575">
    <property type="entry name" value="Hsp90_N"/>
</dbReference>
<evidence type="ECO:0000259" key="5">
    <source>
        <dbReference type="Pfam" id="PF24391"/>
    </source>
</evidence>
<dbReference type="EMBL" id="QPIG01000004">
    <property type="protein sequence ID" value="RCU56915.1"/>
    <property type="molecule type" value="Genomic_DNA"/>
</dbReference>
<evidence type="ECO:0000256" key="2">
    <source>
        <dbReference type="ARBA" id="ARBA00022741"/>
    </source>
</evidence>
<organism evidence="6 7">
    <name type="scientific">Oceanihabitans sediminis</name>
    <dbReference type="NCBI Taxonomy" id="1812012"/>
    <lineage>
        <taxon>Bacteria</taxon>
        <taxon>Pseudomonadati</taxon>
        <taxon>Bacteroidota</taxon>
        <taxon>Flavobacteriia</taxon>
        <taxon>Flavobacteriales</taxon>
        <taxon>Flavobacteriaceae</taxon>
        <taxon>Oceanihabitans</taxon>
    </lineage>
</organism>
<sequence length="828" mass="94750">MNIDNPLFKNAFDISVWKNETKINELLSNLQLIESTVKKYLDGITDDFPNLTDHSIAHSRMLWNYANIIVGDKSEFINPLEAFVLHTVFLVHDAGMCYSILNNQSEVEKDPLYTDFIVKNGNSTEVKEEALFFTIRQRHGDFALRIATDNLSEGEHLIADISLREELGLIIGKIAKSHTCNINYIEREFGPKYTNPNFPTDWSIDCQKLSFLLRTSDAAHIDNLRTPKTNRMISEIPGVSKEHWTFQKKLGFPELSNEGLLMYSTNVPFASEEQKAWWFCYDALQVLDKELKNANEYFETHNIFGFEARGVKSINDTLELGKKYIRTSGWNSINTQIKVTNPVHIASELGGIKLYGNINIALRELIQNSIDAINLHRIYTGQDNINVGEIKITLSKNENEHFLTITDNGIGMSQTIMTNELLDFGGSYWKSSRFKYDFQGIHTKGFESIGKFGIGFFSIFMLGDKITVTSWKFGEAISNMKTLDFYDGLSSNPILREPTNEEKSLVIDRGTTIKIKLKEEPFSKIGLVGNSQFNEESLFSLVKYFIPSPNVKITVEELDGTTNSIKPDLIDKLEFNEFIDHIHILRKGNIHLTGIIDLFKSLNLKLFEIKDEKRLYGKLAILPQIGNIGLSSTSVVISNGIRINEVGGFAGYIITDDVISIKRDAFSKLIPYDVLKEWADEQKAFIESSEVKHLYTLSHYGLLMTFNYFDENLPITLSKKNGNYSFVTIKEFRDYLKKNNEVKFHVEGHTLSGRLPDCDGYITLNYRFNVKNIVKEEDQDKLIEHKQLIEQIIEEEWGAFTITQDNLMQSRGYALDMPYTSIEKYFKS</sequence>
<dbReference type="AlphaFoldDB" id="A0A368P4T3"/>